<dbReference type="EMBL" id="BMKX01000002">
    <property type="protein sequence ID" value="GGJ54856.1"/>
    <property type="molecule type" value="Genomic_DNA"/>
</dbReference>
<dbReference type="GeneID" id="303303572"/>
<evidence type="ECO:0000313" key="2">
    <source>
        <dbReference type="Proteomes" id="UP000606115"/>
    </source>
</evidence>
<evidence type="ECO:0008006" key="3">
    <source>
        <dbReference type="Google" id="ProtNLM"/>
    </source>
</evidence>
<sequence>MVVMPQLVEITSFHEPVPPEGQSPYLPGAGPLQGVEIAEWNDKWAGQFQFLATQIRNGLGWRALAIEHVGSTSVQELPAKPIIDIDLVVADPNEEQLYVPSLEKVGFHLVVREPWWYGHRVLRHSNPACNLHVFGYDSPELIKHRIFRDWLRAHPNERRVYAEAKRIAAAQATAADEHTMQYNARKESVIKEIYHRAFTAMGLVKN</sequence>
<proteinExistence type="predicted"/>
<dbReference type="PANTHER" id="PTHR34822:SF1">
    <property type="entry name" value="GRPB FAMILY PROTEIN"/>
    <property type="match status" value="1"/>
</dbReference>
<comment type="caution">
    <text evidence="1">The sequence shown here is derived from an EMBL/GenBank/DDBJ whole genome shotgun (WGS) entry which is preliminary data.</text>
</comment>
<accession>A0ABQ2DE07</accession>
<dbReference type="PANTHER" id="PTHR34822">
    <property type="entry name" value="GRPB DOMAIN PROTEIN (AFU_ORTHOLOGUE AFUA_1G01530)"/>
    <property type="match status" value="1"/>
</dbReference>
<dbReference type="RefSeq" id="WP_229677028.1">
    <property type="nucleotide sequence ID" value="NZ_BMKX01000002.1"/>
</dbReference>
<name>A0ABQ2DE07_9MICC</name>
<reference evidence="2" key="1">
    <citation type="journal article" date="2019" name="Int. J. Syst. Evol. Microbiol.">
        <title>The Global Catalogue of Microorganisms (GCM) 10K type strain sequencing project: providing services to taxonomists for standard genome sequencing and annotation.</title>
        <authorList>
            <consortium name="The Broad Institute Genomics Platform"/>
            <consortium name="The Broad Institute Genome Sequencing Center for Infectious Disease"/>
            <person name="Wu L."/>
            <person name="Ma J."/>
        </authorList>
    </citation>
    <scope>NUCLEOTIDE SEQUENCE [LARGE SCALE GENOMIC DNA]</scope>
    <source>
        <strain evidence="2">CGMCC 1.3685</strain>
    </source>
</reference>
<gene>
    <name evidence="1" type="ORF">GCM10007173_11890</name>
</gene>
<protein>
    <recommendedName>
        <fullName evidence="3">GrpB family protein</fullName>
    </recommendedName>
</protein>
<dbReference type="InterPro" id="IPR043519">
    <property type="entry name" value="NT_sf"/>
</dbReference>
<dbReference type="Proteomes" id="UP000606115">
    <property type="component" value="Unassembled WGS sequence"/>
</dbReference>
<keyword evidence="2" id="KW-1185">Reference proteome</keyword>
<dbReference type="Gene3D" id="3.30.460.10">
    <property type="entry name" value="Beta Polymerase, domain 2"/>
    <property type="match status" value="1"/>
</dbReference>
<dbReference type="SUPFAM" id="SSF81301">
    <property type="entry name" value="Nucleotidyltransferase"/>
    <property type="match status" value="1"/>
</dbReference>
<organism evidence="1 2">
    <name type="scientific">Glutamicibacter ardleyensis</name>
    <dbReference type="NCBI Taxonomy" id="225894"/>
    <lineage>
        <taxon>Bacteria</taxon>
        <taxon>Bacillati</taxon>
        <taxon>Actinomycetota</taxon>
        <taxon>Actinomycetes</taxon>
        <taxon>Micrococcales</taxon>
        <taxon>Micrococcaceae</taxon>
        <taxon>Glutamicibacter</taxon>
    </lineage>
</organism>
<dbReference type="InterPro" id="IPR007344">
    <property type="entry name" value="GrpB/CoaE"/>
</dbReference>
<evidence type="ECO:0000313" key="1">
    <source>
        <dbReference type="EMBL" id="GGJ54856.1"/>
    </source>
</evidence>
<dbReference type="Pfam" id="PF04229">
    <property type="entry name" value="GrpB"/>
    <property type="match status" value="1"/>
</dbReference>